<dbReference type="RefSeq" id="WP_092370804.1">
    <property type="nucleotide sequence ID" value="NZ_BMGV01000013.1"/>
</dbReference>
<feature type="repeat" description="TPR" evidence="3">
    <location>
        <begin position="517"/>
        <end position="550"/>
    </location>
</feature>
<feature type="transmembrane region" description="Helical" evidence="4">
    <location>
        <begin position="187"/>
        <end position="208"/>
    </location>
</feature>
<keyword evidence="2 3" id="KW-0802">TPR repeat</keyword>
<evidence type="ECO:0000259" key="5">
    <source>
        <dbReference type="PROSITE" id="PS50125"/>
    </source>
</evidence>
<evidence type="ECO:0000256" key="4">
    <source>
        <dbReference type="SAM" id="Phobius"/>
    </source>
</evidence>
<dbReference type="InterPro" id="IPR019734">
    <property type="entry name" value="TPR_rpt"/>
</dbReference>
<dbReference type="STRING" id="1227549.SAMN05444007_1143"/>
<accession>A0A1H7E3A4</accession>
<dbReference type="InterPro" id="IPR013105">
    <property type="entry name" value="TPR_2"/>
</dbReference>
<keyword evidence="7" id="KW-1185">Reference proteome</keyword>
<sequence>MTESRATRRLAAVLAADIVGYSRHMGRDELATRSRFNALMDSVIRPAVARFGGRIVKLLGDGLLVEFASVVDAVDCATAWQHEVARSNAADTDVPQLVFRIGVNLGDVIVEGDDIHGDGVNVASRLESLADPGGIVLSRAARDQVRDKIDIPLDDLGEIEVKNIARPVRAFKIGHNREPAPVARRRWPLAAAAAVLLAVALVWLQPWIRLSEARAIAAMELPLPSKPSVAVMPFRNQAGEPGELAADVIARDVTDSLSLVSGLFVISSSSTFSYKESTATPQQVSRELGVRNIVQGTVRGTGGDFRVAVEIVDGVNGATIWREEFQQSGSDSFKLKEDISHSIARILAQNIARSSAPGRSTFSDEAYTLWYRASREIGKAPSKSGFSFAKALAESALAIDPEFGRALAVLAYIDTQNGYFGFVDDRQGAMRKGLEKARNAVRLAPDDWYVHEMLGFSLMNVRAYEDAVAAFDVAIGLAPSSDSTLIRSALPLLFLGRPDEAEARLLTAMRINPLYDWAPVNFLAMAYYEQGRFPEAVEKFDEAARLNPGFIGNMVWRAAAHAQVGNQETAERIAARLLEKAPGWTISSNFVQIRDPAMQALLDDGLRKAGLPE</sequence>
<feature type="domain" description="Guanylate cyclase" evidence="5">
    <location>
        <begin position="12"/>
        <end position="127"/>
    </location>
</feature>
<dbReference type="OrthoDB" id="54411at2"/>
<dbReference type="PROSITE" id="PS50125">
    <property type="entry name" value="GUANYLATE_CYCLASE_2"/>
    <property type="match status" value="1"/>
</dbReference>
<dbReference type="PROSITE" id="PS50005">
    <property type="entry name" value="TPR"/>
    <property type="match status" value="1"/>
</dbReference>
<reference evidence="6 7" key="1">
    <citation type="submission" date="2016-10" db="EMBL/GenBank/DDBJ databases">
        <authorList>
            <person name="de Groot N.N."/>
        </authorList>
    </citation>
    <scope>NUCLEOTIDE SEQUENCE [LARGE SCALE GENOMIC DNA]</scope>
    <source>
        <strain evidence="6 7">DSM 29340</strain>
    </source>
</reference>
<evidence type="ECO:0000256" key="1">
    <source>
        <dbReference type="ARBA" id="ARBA00022737"/>
    </source>
</evidence>
<dbReference type="InterPro" id="IPR050697">
    <property type="entry name" value="Adenylyl/Guanylyl_Cyclase_3/4"/>
</dbReference>
<dbReference type="SUPFAM" id="SSF55073">
    <property type="entry name" value="Nucleotide cyclase"/>
    <property type="match status" value="1"/>
</dbReference>
<dbReference type="SUPFAM" id="SSF48452">
    <property type="entry name" value="TPR-like"/>
    <property type="match status" value="1"/>
</dbReference>
<dbReference type="Gene3D" id="3.40.50.10070">
    <property type="entry name" value="TolB, N-terminal domain"/>
    <property type="match status" value="1"/>
</dbReference>
<dbReference type="GO" id="GO:0004016">
    <property type="term" value="F:adenylate cyclase activity"/>
    <property type="evidence" value="ECO:0007669"/>
    <property type="project" value="UniProtKB-ARBA"/>
</dbReference>
<organism evidence="6 7">
    <name type="scientific">Cribrihabitans marinus</name>
    <dbReference type="NCBI Taxonomy" id="1227549"/>
    <lineage>
        <taxon>Bacteria</taxon>
        <taxon>Pseudomonadati</taxon>
        <taxon>Pseudomonadota</taxon>
        <taxon>Alphaproteobacteria</taxon>
        <taxon>Rhodobacterales</taxon>
        <taxon>Paracoccaceae</taxon>
        <taxon>Cribrihabitans</taxon>
    </lineage>
</organism>
<evidence type="ECO:0000256" key="3">
    <source>
        <dbReference type="PROSITE-ProRule" id="PRU00339"/>
    </source>
</evidence>
<protein>
    <submittedName>
        <fullName evidence="6">Adenylate cyclase, class 3</fullName>
    </submittedName>
</protein>
<dbReference type="SMART" id="SM00028">
    <property type="entry name" value="TPR"/>
    <property type="match status" value="2"/>
</dbReference>
<dbReference type="GO" id="GO:0006171">
    <property type="term" value="P:cAMP biosynthetic process"/>
    <property type="evidence" value="ECO:0007669"/>
    <property type="project" value="TreeGrafter"/>
</dbReference>
<dbReference type="PANTHER" id="PTHR43081:SF19">
    <property type="entry name" value="PH-SENSITIVE ADENYLATE CYCLASE RV1264"/>
    <property type="match status" value="1"/>
</dbReference>
<dbReference type="AlphaFoldDB" id="A0A1H7E3A4"/>
<proteinExistence type="predicted"/>
<dbReference type="Pfam" id="PF00211">
    <property type="entry name" value="Guanylate_cyc"/>
    <property type="match status" value="1"/>
</dbReference>
<dbReference type="InterPro" id="IPR001054">
    <property type="entry name" value="A/G_cyclase"/>
</dbReference>
<gene>
    <name evidence="6" type="ORF">SAMN05444007_1143</name>
</gene>
<dbReference type="Gene3D" id="1.25.40.10">
    <property type="entry name" value="Tetratricopeptide repeat domain"/>
    <property type="match status" value="1"/>
</dbReference>
<dbReference type="PANTHER" id="PTHR43081">
    <property type="entry name" value="ADENYLATE CYCLASE, TERMINAL-DIFFERENTIATION SPECIFIC-RELATED"/>
    <property type="match status" value="1"/>
</dbReference>
<evidence type="ECO:0000256" key="2">
    <source>
        <dbReference type="ARBA" id="ARBA00022803"/>
    </source>
</evidence>
<evidence type="ECO:0000313" key="7">
    <source>
        <dbReference type="Proteomes" id="UP000199379"/>
    </source>
</evidence>
<dbReference type="Gene3D" id="3.30.70.1230">
    <property type="entry name" value="Nucleotide cyclase"/>
    <property type="match status" value="1"/>
</dbReference>
<dbReference type="Proteomes" id="UP000199379">
    <property type="component" value="Unassembled WGS sequence"/>
</dbReference>
<name>A0A1H7E3A4_9RHOB</name>
<keyword evidence="4" id="KW-0472">Membrane</keyword>
<evidence type="ECO:0000313" key="6">
    <source>
        <dbReference type="EMBL" id="SEK05045.1"/>
    </source>
</evidence>
<dbReference type="InterPro" id="IPR029787">
    <property type="entry name" value="Nucleotide_cyclase"/>
</dbReference>
<keyword evidence="4" id="KW-1133">Transmembrane helix</keyword>
<dbReference type="CDD" id="cd07302">
    <property type="entry name" value="CHD"/>
    <property type="match status" value="1"/>
</dbReference>
<dbReference type="GO" id="GO:0035556">
    <property type="term" value="P:intracellular signal transduction"/>
    <property type="evidence" value="ECO:0007669"/>
    <property type="project" value="InterPro"/>
</dbReference>
<keyword evidence="4" id="KW-0812">Transmembrane</keyword>
<dbReference type="Pfam" id="PF07719">
    <property type="entry name" value="TPR_2"/>
    <property type="match status" value="1"/>
</dbReference>
<keyword evidence="1" id="KW-0677">Repeat</keyword>
<dbReference type="EMBL" id="FNYD01000014">
    <property type="protein sequence ID" value="SEK05045.1"/>
    <property type="molecule type" value="Genomic_DNA"/>
</dbReference>
<dbReference type="InterPro" id="IPR011990">
    <property type="entry name" value="TPR-like_helical_dom_sf"/>
</dbReference>